<dbReference type="EMBL" id="LACI01002715">
    <property type="protein sequence ID" value="KJU81400.1"/>
    <property type="molecule type" value="Genomic_DNA"/>
</dbReference>
<keyword evidence="2" id="KW-1185">Reference proteome</keyword>
<evidence type="ECO:0000313" key="1">
    <source>
        <dbReference type="EMBL" id="KJU81400.1"/>
    </source>
</evidence>
<sequence length="51" mass="5155">MKAVVVVPVVVALVFLVSTPLLTANSGAADSGAARVPILLYHRLGPVVADS</sequence>
<reference evidence="1 2" key="1">
    <citation type="submission" date="2015-02" db="EMBL/GenBank/DDBJ databases">
        <title>Single-cell genomics of uncultivated deep-branching MTB reveals a conserved set of magnetosome genes.</title>
        <authorList>
            <person name="Kolinko S."/>
            <person name="Richter M."/>
            <person name="Glockner F.O."/>
            <person name="Brachmann A."/>
            <person name="Schuler D."/>
        </authorList>
    </citation>
    <scope>NUCLEOTIDE SEQUENCE [LARGE SCALE GENOMIC DNA]</scope>
    <source>
        <strain evidence="1">TM-1</strain>
    </source>
</reference>
<evidence type="ECO:0000313" key="2">
    <source>
        <dbReference type="Proteomes" id="UP000033423"/>
    </source>
</evidence>
<organism evidence="1 2">
    <name type="scientific">Candidatus Magnetobacterium bavaricum</name>
    <dbReference type="NCBI Taxonomy" id="29290"/>
    <lineage>
        <taxon>Bacteria</taxon>
        <taxon>Pseudomonadati</taxon>
        <taxon>Nitrospirota</taxon>
        <taxon>Thermodesulfovibrionia</taxon>
        <taxon>Thermodesulfovibrionales</taxon>
        <taxon>Candidatus Magnetobacteriaceae</taxon>
        <taxon>Candidatus Magnetobacterium</taxon>
    </lineage>
</organism>
<protein>
    <submittedName>
        <fullName evidence="1">Membrane or secreted protein</fullName>
    </submittedName>
</protein>
<dbReference type="AlphaFoldDB" id="A0A0F3GHI2"/>
<gene>
    <name evidence="1" type="ORF">MBAV_006407</name>
</gene>
<comment type="caution">
    <text evidence="1">The sequence shown here is derived from an EMBL/GenBank/DDBJ whole genome shotgun (WGS) entry which is preliminary data.</text>
</comment>
<proteinExistence type="predicted"/>
<feature type="non-terminal residue" evidence="1">
    <location>
        <position position="51"/>
    </location>
</feature>
<accession>A0A0F3GHI2</accession>
<name>A0A0F3GHI2_9BACT</name>
<dbReference type="Proteomes" id="UP000033423">
    <property type="component" value="Unassembled WGS sequence"/>
</dbReference>